<comment type="caution">
    <text evidence="2">The sequence shown here is derived from an EMBL/GenBank/DDBJ whole genome shotgun (WGS) entry which is preliminary data.</text>
</comment>
<keyword evidence="3" id="KW-1185">Reference proteome</keyword>
<feature type="chain" id="PRO_5045539813" description="YMGG-like Gly-zipper domain-containing protein" evidence="1">
    <location>
        <begin position="21"/>
        <end position="68"/>
    </location>
</feature>
<keyword evidence="1" id="KW-0732">Signal</keyword>
<evidence type="ECO:0008006" key="4">
    <source>
        <dbReference type="Google" id="ProtNLM"/>
    </source>
</evidence>
<feature type="signal peptide" evidence="1">
    <location>
        <begin position="1"/>
        <end position="20"/>
    </location>
</feature>
<organism evidence="2 3">
    <name type="scientific">Donghicola mangrovi</name>
    <dbReference type="NCBI Taxonomy" id="2729614"/>
    <lineage>
        <taxon>Bacteria</taxon>
        <taxon>Pseudomonadati</taxon>
        <taxon>Pseudomonadota</taxon>
        <taxon>Alphaproteobacteria</taxon>
        <taxon>Rhodobacterales</taxon>
        <taxon>Roseobacteraceae</taxon>
        <taxon>Donghicola</taxon>
    </lineage>
</organism>
<accession>A0ABX2PDC8</accession>
<proteinExistence type="predicted"/>
<gene>
    <name evidence="2" type="ORF">HJ526_06885</name>
</gene>
<dbReference type="RefSeq" id="WP_176853531.1">
    <property type="nucleotide sequence ID" value="NZ_JABCJD010000002.1"/>
</dbReference>
<sequence>MLKKTWIVASVALLGLAACGDTLGEQALLGGGAGAAAGAVTGGDVVTGAVVGAAGNVAYCRTYPSRCR</sequence>
<protein>
    <recommendedName>
        <fullName evidence="4">YMGG-like Gly-zipper domain-containing protein</fullName>
    </recommendedName>
</protein>
<dbReference type="PROSITE" id="PS51257">
    <property type="entry name" value="PROKAR_LIPOPROTEIN"/>
    <property type="match status" value="1"/>
</dbReference>
<evidence type="ECO:0000256" key="1">
    <source>
        <dbReference type="SAM" id="SignalP"/>
    </source>
</evidence>
<reference evidence="2 3" key="1">
    <citation type="submission" date="2020-04" db="EMBL/GenBank/DDBJ databases">
        <title>Donghicola sp., a member of the Rhodobacteraceae family isolated from mangrove forest in Thailand.</title>
        <authorList>
            <person name="Charoenyingcharoen P."/>
            <person name="Yukphan P."/>
        </authorList>
    </citation>
    <scope>NUCLEOTIDE SEQUENCE [LARGE SCALE GENOMIC DNA]</scope>
    <source>
        <strain evidence="2 3">C2-DW-16</strain>
    </source>
</reference>
<dbReference type="Proteomes" id="UP000523601">
    <property type="component" value="Unassembled WGS sequence"/>
</dbReference>
<evidence type="ECO:0000313" key="3">
    <source>
        <dbReference type="Proteomes" id="UP000523601"/>
    </source>
</evidence>
<name>A0ABX2PDC8_9RHOB</name>
<dbReference type="EMBL" id="JABCJD010000002">
    <property type="protein sequence ID" value="NVO27136.1"/>
    <property type="molecule type" value="Genomic_DNA"/>
</dbReference>
<evidence type="ECO:0000313" key="2">
    <source>
        <dbReference type="EMBL" id="NVO27136.1"/>
    </source>
</evidence>